<feature type="region of interest" description="Disordered" evidence="1">
    <location>
        <begin position="66"/>
        <end position="139"/>
    </location>
</feature>
<feature type="compositionally biased region" description="Basic residues" evidence="1">
    <location>
        <begin position="81"/>
        <end position="90"/>
    </location>
</feature>
<evidence type="ECO:0000256" key="1">
    <source>
        <dbReference type="SAM" id="MobiDB-lite"/>
    </source>
</evidence>
<gene>
    <name evidence="2" type="ORF">NDU88_002763</name>
</gene>
<proteinExistence type="predicted"/>
<dbReference type="EMBL" id="JANPWB010000012">
    <property type="protein sequence ID" value="KAJ1114528.1"/>
    <property type="molecule type" value="Genomic_DNA"/>
</dbReference>
<sequence length="139" mass="15893">MITCVHGDQRSYPVATVLFNWRGTEETITVGMIPGLGEDLILGTDYENFTPLLEKACQENIAHTRWEEAPYGTAEAEDRPLRKKLSRRQKREQQQEYHATLPPDSPKPFPQAATVLTTVGSFRQSQRDGSRPYVRMDDR</sequence>
<organism evidence="2 3">
    <name type="scientific">Pleurodeles waltl</name>
    <name type="common">Iberian ribbed newt</name>
    <dbReference type="NCBI Taxonomy" id="8319"/>
    <lineage>
        <taxon>Eukaryota</taxon>
        <taxon>Metazoa</taxon>
        <taxon>Chordata</taxon>
        <taxon>Craniata</taxon>
        <taxon>Vertebrata</taxon>
        <taxon>Euteleostomi</taxon>
        <taxon>Amphibia</taxon>
        <taxon>Batrachia</taxon>
        <taxon>Caudata</taxon>
        <taxon>Salamandroidea</taxon>
        <taxon>Salamandridae</taxon>
        <taxon>Pleurodelinae</taxon>
        <taxon>Pleurodeles</taxon>
    </lineage>
</organism>
<keyword evidence="3" id="KW-1185">Reference proteome</keyword>
<accession>A0AAV7NJJ0</accession>
<dbReference type="AlphaFoldDB" id="A0AAV7NJJ0"/>
<feature type="compositionally biased region" description="Polar residues" evidence="1">
    <location>
        <begin position="114"/>
        <end position="124"/>
    </location>
</feature>
<protein>
    <submittedName>
        <fullName evidence="2">Uncharacterized protein</fullName>
    </submittedName>
</protein>
<evidence type="ECO:0000313" key="3">
    <source>
        <dbReference type="Proteomes" id="UP001066276"/>
    </source>
</evidence>
<name>A0AAV7NJJ0_PLEWA</name>
<comment type="caution">
    <text evidence="2">The sequence shown here is derived from an EMBL/GenBank/DDBJ whole genome shotgun (WGS) entry which is preliminary data.</text>
</comment>
<reference evidence="2" key="1">
    <citation type="journal article" date="2022" name="bioRxiv">
        <title>Sequencing and chromosome-scale assembly of the giantPleurodeles waltlgenome.</title>
        <authorList>
            <person name="Brown T."/>
            <person name="Elewa A."/>
            <person name="Iarovenko S."/>
            <person name="Subramanian E."/>
            <person name="Araus A.J."/>
            <person name="Petzold A."/>
            <person name="Susuki M."/>
            <person name="Suzuki K.-i.T."/>
            <person name="Hayashi T."/>
            <person name="Toyoda A."/>
            <person name="Oliveira C."/>
            <person name="Osipova E."/>
            <person name="Leigh N.D."/>
            <person name="Simon A."/>
            <person name="Yun M.H."/>
        </authorList>
    </citation>
    <scope>NUCLEOTIDE SEQUENCE</scope>
    <source>
        <strain evidence="2">20211129_DDA</strain>
        <tissue evidence="2">Liver</tissue>
    </source>
</reference>
<feature type="compositionally biased region" description="Basic and acidic residues" evidence="1">
    <location>
        <begin position="125"/>
        <end position="139"/>
    </location>
</feature>
<dbReference type="Proteomes" id="UP001066276">
    <property type="component" value="Chromosome 8"/>
</dbReference>
<evidence type="ECO:0000313" key="2">
    <source>
        <dbReference type="EMBL" id="KAJ1114528.1"/>
    </source>
</evidence>